<dbReference type="GO" id="GO:0004672">
    <property type="term" value="F:protein kinase activity"/>
    <property type="evidence" value="ECO:0007669"/>
    <property type="project" value="InterPro"/>
</dbReference>
<dbReference type="GO" id="GO:0005524">
    <property type="term" value="F:ATP binding"/>
    <property type="evidence" value="ECO:0007669"/>
    <property type="project" value="InterPro"/>
</dbReference>
<protein>
    <recommendedName>
        <fullName evidence="2">Protein kinase domain-containing protein</fullName>
    </recommendedName>
</protein>
<dbReference type="AlphaFoldDB" id="A0A0E9S0L1"/>
<feature type="domain" description="Protein kinase" evidence="2">
    <location>
        <begin position="1"/>
        <end position="54"/>
    </location>
</feature>
<feature type="region of interest" description="Disordered" evidence="1">
    <location>
        <begin position="33"/>
        <end position="54"/>
    </location>
</feature>
<evidence type="ECO:0000256" key="1">
    <source>
        <dbReference type="SAM" id="MobiDB-lite"/>
    </source>
</evidence>
<proteinExistence type="predicted"/>
<accession>A0A0E9S0L1</accession>
<evidence type="ECO:0000259" key="2">
    <source>
        <dbReference type="PROSITE" id="PS50011"/>
    </source>
</evidence>
<dbReference type="SUPFAM" id="SSF56112">
    <property type="entry name" value="Protein kinase-like (PK-like)"/>
    <property type="match status" value="1"/>
</dbReference>
<dbReference type="Gene3D" id="1.10.510.10">
    <property type="entry name" value="Transferase(Phosphotransferase) domain 1"/>
    <property type="match status" value="1"/>
</dbReference>
<evidence type="ECO:0000313" key="3">
    <source>
        <dbReference type="EMBL" id="JAH34200.1"/>
    </source>
</evidence>
<dbReference type="InterPro" id="IPR000719">
    <property type="entry name" value="Prot_kinase_dom"/>
</dbReference>
<dbReference type="EMBL" id="GBXM01074377">
    <property type="protein sequence ID" value="JAH34200.1"/>
    <property type="molecule type" value="Transcribed_RNA"/>
</dbReference>
<reference evidence="3" key="2">
    <citation type="journal article" date="2015" name="Fish Shellfish Immunol.">
        <title>Early steps in the European eel (Anguilla anguilla)-Vibrio vulnificus interaction in the gills: Role of the RtxA13 toxin.</title>
        <authorList>
            <person name="Callol A."/>
            <person name="Pajuelo D."/>
            <person name="Ebbesson L."/>
            <person name="Teles M."/>
            <person name="MacKenzie S."/>
            <person name="Amaro C."/>
        </authorList>
    </citation>
    <scope>NUCLEOTIDE SEQUENCE</scope>
</reference>
<dbReference type="InterPro" id="IPR011009">
    <property type="entry name" value="Kinase-like_dom_sf"/>
</dbReference>
<organism evidence="3">
    <name type="scientific">Anguilla anguilla</name>
    <name type="common">European freshwater eel</name>
    <name type="synonym">Muraena anguilla</name>
    <dbReference type="NCBI Taxonomy" id="7936"/>
    <lineage>
        <taxon>Eukaryota</taxon>
        <taxon>Metazoa</taxon>
        <taxon>Chordata</taxon>
        <taxon>Craniata</taxon>
        <taxon>Vertebrata</taxon>
        <taxon>Euteleostomi</taxon>
        <taxon>Actinopterygii</taxon>
        <taxon>Neopterygii</taxon>
        <taxon>Teleostei</taxon>
        <taxon>Anguilliformes</taxon>
        <taxon>Anguillidae</taxon>
        <taxon>Anguilla</taxon>
    </lineage>
</organism>
<name>A0A0E9S0L1_ANGAN</name>
<sequence>MSPERIHENEYNFKSDIRSLGCLLYEVNNKAVSEMPSTSPTGTGRLYQRQHHAG</sequence>
<reference evidence="3" key="1">
    <citation type="submission" date="2014-11" db="EMBL/GenBank/DDBJ databases">
        <authorList>
            <person name="Amaro Gonzalez C."/>
        </authorList>
    </citation>
    <scope>NUCLEOTIDE SEQUENCE</scope>
</reference>
<dbReference type="PROSITE" id="PS50011">
    <property type="entry name" value="PROTEIN_KINASE_DOM"/>
    <property type="match status" value="1"/>
</dbReference>